<reference evidence="2" key="1">
    <citation type="submission" date="2018-11" db="EMBL/GenBank/DDBJ databases">
        <authorList>
            <consortium name="Pathogen Informatics"/>
        </authorList>
    </citation>
    <scope>NUCLEOTIDE SEQUENCE</scope>
</reference>
<comment type="caution">
    <text evidence="2">The sequence shown here is derived from an EMBL/GenBank/DDBJ whole genome shotgun (WGS) entry which is preliminary data.</text>
</comment>
<evidence type="ECO:0000256" key="1">
    <source>
        <dbReference type="SAM" id="MobiDB-lite"/>
    </source>
</evidence>
<proteinExistence type="predicted"/>
<dbReference type="OrthoDB" id="1717591at2759"/>
<evidence type="ECO:0000313" key="2">
    <source>
        <dbReference type="EMBL" id="VEL37682.1"/>
    </source>
</evidence>
<feature type="compositionally biased region" description="Polar residues" evidence="1">
    <location>
        <begin position="148"/>
        <end position="164"/>
    </location>
</feature>
<protein>
    <submittedName>
        <fullName evidence="2">Uncharacterized protein</fullName>
    </submittedName>
</protein>
<keyword evidence="3" id="KW-1185">Reference proteome</keyword>
<sequence length="285" mass="31471">MVYLINFVSMLLHSFFFHPLSDLLATLRNDLDHLDGTSGLSGFSSRYADSFNLSLDVMVSPFDRPREANCLVYPWETLPSPSVRIPRLCVSDHTELASLHSEFLRLVFFGVIRSLSCLPHFSLAERRPGPTTSTTQTVDLPSDLHQSHLATAPSSPVNSSQCRSSPPAYLINSTDLSGSVERLDNASSLLEQNRPIGDDTDVGPRCESSSCSFSVEPEVENLGTIKGSEDPEINAEVNEVQLRLLVLTDNTIYPSNPIKTYFRIKSADNTGRMSKLEIANHPVCK</sequence>
<dbReference type="AlphaFoldDB" id="A0A3S5AI85"/>
<dbReference type="Proteomes" id="UP000784294">
    <property type="component" value="Unassembled WGS sequence"/>
</dbReference>
<evidence type="ECO:0000313" key="3">
    <source>
        <dbReference type="Proteomes" id="UP000784294"/>
    </source>
</evidence>
<name>A0A3S5AI85_9PLAT</name>
<dbReference type="EMBL" id="CAAALY010255692">
    <property type="protein sequence ID" value="VEL37682.1"/>
    <property type="molecule type" value="Genomic_DNA"/>
</dbReference>
<feature type="region of interest" description="Disordered" evidence="1">
    <location>
        <begin position="147"/>
        <end position="166"/>
    </location>
</feature>
<accession>A0A3S5AI85</accession>
<gene>
    <name evidence="2" type="ORF">PXEA_LOCUS31122</name>
</gene>
<organism evidence="2 3">
    <name type="scientific">Protopolystoma xenopodis</name>
    <dbReference type="NCBI Taxonomy" id="117903"/>
    <lineage>
        <taxon>Eukaryota</taxon>
        <taxon>Metazoa</taxon>
        <taxon>Spiralia</taxon>
        <taxon>Lophotrochozoa</taxon>
        <taxon>Platyhelminthes</taxon>
        <taxon>Monogenea</taxon>
        <taxon>Polyopisthocotylea</taxon>
        <taxon>Polystomatidea</taxon>
        <taxon>Polystomatidae</taxon>
        <taxon>Protopolystoma</taxon>
    </lineage>
</organism>